<keyword evidence="3" id="KW-1185">Reference proteome</keyword>
<dbReference type="InterPro" id="IPR029044">
    <property type="entry name" value="Nucleotide-diphossugar_trans"/>
</dbReference>
<dbReference type="Gene3D" id="3.90.550.10">
    <property type="entry name" value="Spore Coat Polysaccharide Biosynthesis Protein SpsA, Chain A"/>
    <property type="match status" value="1"/>
</dbReference>
<proteinExistence type="predicted"/>
<name>A0A2T0VFA9_9MICO</name>
<dbReference type="PANTHER" id="PTHR21485:SF3">
    <property type="entry name" value="N-ACYLNEURAMINATE CYTIDYLYLTRANSFERASE"/>
    <property type="match status" value="1"/>
</dbReference>
<evidence type="ECO:0000313" key="3">
    <source>
        <dbReference type="Proteomes" id="UP000237983"/>
    </source>
</evidence>
<dbReference type="GO" id="GO:0008781">
    <property type="term" value="F:N-acylneuraminate cytidylyltransferase activity"/>
    <property type="evidence" value="ECO:0007669"/>
    <property type="project" value="TreeGrafter"/>
</dbReference>
<organism evidence="2 3">
    <name type="scientific">Glaciihabitans tibetensis</name>
    <dbReference type="NCBI Taxonomy" id="1266600"/>
    <lineage>
        <taxon>Bacteria</taxon>
        <taxon>Bacillati</taxon>
        <taxon>Actinomycetota</taxon>
        <taxon>Actinomycetes</taxon>
        <taxon>Micrococcales</taxon>
        <taxon>Microbacteriaceae</taxon>
        <taxon>Glaciihabitans</taxon>
    </lineage>
</organism>
<feature type="region of interest" description="Disordered" evidence="1">
    <location>
        <begin position="233"/>
        <end position="254"/>
    </location>
</feature>
<dbReference type="SUPFAM" id="SSF53448">
    <property type="entry name" value="Nucleotide-diphospho-sugar transferases"/>
    <property type="match status" value="1"/>
</dbReference>
<dbReference type="AlphaFoldDB" id="A0A2T0VFA9"/>
<dbReference type="InterPro" id="IPR003329">
    <property type="entry name" value="Cytidylyl_trans"/>
</dbReference>
<reference evidence="2 3" key="1">
    <citation type="submission" date="2018-03" db="EMBL/GenBank/DDBJ databases">
        <title>Genomic Encyclopedia of Type Strains, Phase III (KMG-III): the genomes of soil and plant-associated and newly described type strains.</title>
        <authorList>
            <person name="Whitman W."/>
        </authorList>
    </citation>
    <scope>NUCLEOTIDE SEQUENCE [LARGE SCALE GENOMIC DNA]</scope>
    <source>
        <strain evidence="2 3">CGMCC 1.12484</strain>
    </source>
</reference>
<dbReference type="RefSeq" id="WP_245884634.1">
    <property type="nucleotide sequence ID" value="NZ_PVTL01000003.1"/>
</dbReference>
<dbReference type="CDD" id="cd02513">
    <property type="entry name" value="CMP-NeuAc_Synthase"/>
    <property type="match status" value="1"/>
</dbReference>
<evidence type="ECO:0000256" key="1">
    <source>
        <dbReference type="SAM" id="MobiDB-lite"/>
    </source>
</evidence>
<gene>
    <name evidence="2" type="ORF">B0I08_10376</name>
</gene>
<dbReference type="PANTHER" id="PTHR21485">
    <property type="entry name" value="HAD SUPERFAMILY MEMBERS CMAS AND KDSC"/>
    <property type="match status" value="1"/>
</dbReference>
<dbReference type="EMBL" id="PVTL01000003">
    <property type="protein sequence ID" value="PRY68871.1"/>
    <property type="molecule type" value="Genomic_DNA"/>
</dbReference>
<protein>
    <submittedName>
        <fullName evidence="2">CMP-N-acetylneuraminic acid synthetase</fullName>
    </submittedName>
</protein>
<dbReference type="InterPro" id="IPR050793">
    <property type="entry name" value="CMP-NeuNAc_synthase"/>
</dbReference>
<dbReference type="Pfam" id="PF02348">
    <property type="entry name" value="CTP_transf_3"/>
    <property type="match status" value="1"/>
</dbReference>
<accession>A0A2T0VFA9</accession>
<dbReference type="Proteomes" id="UP000237983">
    <property type="component" value="Unassembled WGS sequence"/>
</dbReference>
<sequence>MSVLAIVPARGGSKGIVGKNLAPVAGIPLVSRAVASALSARLIDRVVVSTDDAEIAMAARTSGAEVRARPDELAGDTATSESALLDVLETIDRDGEQVPEVLVFIQPTSPFIDPVVLDAAIARVLEGTEDVVFSAVETYAFLWQLGPDGAAGVNHDASFRPRRQDREPHFRETGAFYVMRTAGFRAAGFRFFGRVGIAEVGELSSIEIDTPEELGLANAIAPLLATAASASPTAPLSSTAPPLSTAPIHHTSRS</sequence>
<comment type="caution">
    <text evidence="2">The sequence shown here is derived from an EMBL/GenBank/DDBJ whole genome shotgun (WGS) entry which is preliminary data.</text>
</comment>
<feature type="compositionally biased region" description="Low complexity" evidence="1">
    <location>
        <begin position="233"/>
        <end position="247"/>
    </location>
</feature>
<evidence type="ECO:0000313" key="2">
    <source>
        <dbReference type="EMBL" id="PRY68871.1"/>
    </source>
</evidence>